<feature type="transmembrane region" description="Helical" evidence="2">
    <location>
        <begin position="44"/>
        <end position="65"/>
    </location>
</feature>
<evidence type="ECO:0000313" key="4">
    <source>
        <dbReference type="Proteomes" id="UP000778578"/>
    </source>
</evidence>
<keyword evidence="2" id="KW-0812">Transmembrane</keyword>
<dbReference type="Proteomes" id="UP000778578">
    <property type="component" value="Unassembled WGS sequence"/>
</dbReference>
<proteinExistence type="predicted"/>
<name>A0ABS7QE60_9ACTN</name>
<gene>
    <name evidence="3" type="ORF">K7862_27985</name>
</gene>
<reference evidence="3 4" key="1">
    <citation type="submission" date="2021-08" db="EMBL/GenBank/DDBJ databases">
        <title>WGS of actinomycetes from Thailand.</title>
        <authorList>
            <person name="Thawai C."/>
        </authorList>
    </citation>
    <scope>NUCLEOTIDE SEQUENCE [LARGE SCALE GENOMIC DNA]</scope>
    <source>
        <strain evidence="3 4">PLK6-54</strain>
    </source>
</reference>
<feature type="transmembrane region" description="Helical" evidence="2">
    <location>
        <begin position="249"/>
        <end position="268"/>
    </location>
</feature>
<keyword evidence="4" id="KW-1185">Reference proteome</keyword>
<feature type="transmembrane region" description="Helical" evidence="2">
    <location>
        <begin position="336"/>
        <end position="358"/>
    </location>
</feature>
<protein>
    <submittedName>
        <fullName evidence="3">DUF3533 domain-containing protein</fullName>
    </submittedName>
</protein>
<feature type="transmembrane region" description="Helical" evidence="2">
    <location>
        <begin position="275"/>
        <end position="296"/>
    </location>
</feature>
<accession>A0ABS7QE60</accession>
<sequence>MPSDTPQDPAGPPGHGPGRPATTAAAPASPGFLADLRDALSLRALLLVVGVLVLQLGFILSYIGAFHAPKPHRIPAAVVAPARVTRQLTAQLNALPGTPFRARSVATEQQARSLILNRDVDAAIVVDPRGTDDRLLVASAGGPSVSTVTTQIAQRIEVGKRRRVTVVDLRPPNPQDGRGLSSFYLVVGWMVGGYLAAAILGTAGGARPANLHRTFIRLGALVPYAIVSGLGGALIAGTVLGALPGHFAALWGIGTLLVFAVAATTVALQVLLGMAGIGVAILVFVVLGNPSAGGAYPTTLLPPFWRAIGPWLPPGAGTTTVRNTVYFTAHHTTGPLWVLGVYAAAGILVSVAASAFHLHRVRLKRGRDGTRPATG</sequence>
<organism evidence="3 4">
    <name type="scientific">Actinacidiphila acidipaludis</name>
    <dbReference type="NCBI Taxonomy" id="2873382"/>
    <lineage>
        <taxon>Bacteria</taxon>
        <taxon>Bacillati</taxon>
        <taxon>Actinomycetota</taxon>
        <taxon>Actinomycetes</taxon>
        <taxon>Kitasatosporales</taxon>
        <taxon>Streptomycetaceae</taxon>
        <taxon>Actinacidiphila</taxon>
    </lineage>
</organism>
<evidence type="ECO:0000256" key="1">
    <source>
        <dbReference type="SAM" id="MobiDB-lite"/>
    </source>
</evidence>
<feature type="transmembrane region" description="Helical" evidence="2">
    <location>
        <begin position="183"/>
        <end position="206"/>
    </location>
</feature>
<evidence type="ECO:0000256" key="2">
    <source>
        <dbReference type="SAM" id="Phobius"/>
    </source>
</evidence>
<keyword evidence="2" id="KW-1133">Transmembrane helix</keyword>
<comment type="caution">
    <text evidence="3">The sequence shown here is derived from an EMBL/GenBank/DDBJ whole genome shotgun (WGS) entry which is preliminary data.</text>
</comment>
<feature type="transmembrane region" description="Helical" evidence="2">
    <location>
        <begin position="218"/>
        <end position="243"/>
    </location>
</feature>
<dbReference type="RefSeq" id="WP_222967367.1">
    <property type="nucleotide sequence ID" value="NZ_JAINZZ010000048.1"/>
</dbReference>
<keyword evidence="2" id="KW-0472">Membrane</keyword>
<feature type="region of interest" description="Disordered" evidence="1">
    <location>
        <begin position="1"/>
        <end position="26"/>
    </location>
</feature>
<dbReference type="EMBL" id="JAINZZ010000048">
    <property type="protein sequence ID" value="MBY8881450.1"/>
    <property type="molecule type" value="Genomic_DNA"/>
</dbReference>
<evidence type="ECO:0000313" key="3">
    <source>
        <dbReference type="EMBL" id="MBY8881450.1"/>
    </source>
</evidence>